<organism evidence="1 2">
    <name type="scientific">Streptomyces goshikiensis</name>
    <dbReference type="NCBI Taxonomy" id="1942"/>
    <lineage>
        <taxon>Bacteria</taxon>
        <taxon>Bacillati</taxon>
        <taxon>Actinomycetota</taxon>
        <taxon>Actinomycetes</taxon>
        <taxon>Kitasatosporales</taxon>
        <taxon>Streptomycetaceae</taxon>
        <taxon>Streptomyces</taxon>
    </lineage>
</organism>
<dbReference type="Proteomes" id="UP001432075">
    <property type="component" value="Chromosome"/>
</dbReference>
<evidence type="ECO:0000313" key="2">
    <source>
        <dbReference type="Proteomes" id="UP001432075"/>
    </source>
</evidence>
<dbReference type="InterPro" id="IPR027417">
    <property type="entry name" value="P-loop_NTPase"/>
</dbReference>
<dbReference type="Gene3D" id="3.40.50.300">
    <property type="entry name" value="P-loop containing nucleotide triphosphate hydrolases"/>
    <property type="match status" value="1"/>
</dbReference>
<dbReference type="GO" id="GO:0005524">
    <property type="term" value="F:ATP binding"/>
    <property type="evidence" value="ECO:0007669"/>
    <property type="project" value="UniProtKB-KW"/>
</dbReference>
<dbReference type="RefSeq" id="WP_328777238.1">
    <property type="nucleotide sequence ID" value="NZ_CP108057.1"/>
</dbReference>
<proteinExistence type="predicted"/>
<reference evidence="1" key="1">
    <citation type="submission" date="2022-10" db="EMBL/GenBank/DDBJ databases">
        <title>The complete genomes of actinobacterial strains from the NBC collection.</title>
        <authorList>
            <person name="Joergensen T.S."/>
            <person name="Alvarez Arevalo M."/>
            <person name="Sterndorff E.B."/>
            <person name="Faurdal D."/>
            <person name="Vuksanovic O."/>
            <person name="Mourched A.-S."/>
            <person name="Charusanti P."/>
            <person name="Shaw S."/>
            <person name="Blin K."/>
            <person name="Weber T."/>
        </authorList>
    </citation>
    <scope>NUCLEOTIDE SEQUENCE</scope>
    <source>
        <strain evidence="1">NBC_00283</strain>
    </source>
</reference>
<name>A0ABZ1RUW7_9ACTN</name>
<evidence type="ECO:0000313" key="1">
    <source>
        <dbReference type="EMBL" id="WUO50433.1"/>
    </source>
</evidence>
<accession>A0ABZ1RUW7</accession>
<protein>
    <submittedName>
        <fullName evidence="1">ATP-binding protein</fullName>
    </submittedName>
</protein>
<keyword evidence="2" id="KW-1185">Reference proteome</keyword>
<keyword evidence="1" id="KW-0547">Nucleotide-binding</keyword>
<sequence>MTEPQAGCGRTAYSRQVLEPAGSVRLSVDEVVHDRCGRYGLDYPTNTYFEKEAPVVAELQERLVELVAEGVDVVWDHGLRPRKNRPGRLWQPPSTGLSLACDPPCSVYAAVRLSSFAVGRLVEHRSAASMADRHTQPNTRD</sequence>
<keyword evidence="1" id="KW-0067">ATP-binding</keyword>
<dbReference type="EMBL" id="CP108057">
    <property type="protein sequence ID" value="WUO50433.1"/>
    <property type="molecule type" value="Genomic_DNA"/>
</dbReference>
<gene>
    <name evidence="1" type="ORF">OHU17_33880</name>
</gene>